<organism evidence="2 3">
    <name type="scientific">Oryzias melastigma</name>
    <name type="common">Marine medaka</name>
    <dbReference type="NCBI Taxonomy" id="30732"/>
    <lineage>
        <taxon>Eukaryota</taxon>
        <taxon>Metazoa</taxon>
        <taxon>Chordata</taxon>
        <taxon>Craniata</taxon>
        <taxon>Vertebrata</taxon>
        <taxon>Euteleostomi</taxon>
        <taxon>Actinopterygii</taxon>
        <taxon>Neopterygii</taxon>
        <taxon>Teleostei</taxon>
        <taxon>Neoteleostei</taxon>
        <taxon>Acanthomorphata</taxon>
        <taxon>Ovalentaria</taxon>
        <taxon>Atherinomorphae</taxon>
        <taxon>Beloniformes</taxon>
        <taxon>Adrianichthyidae</taxon>
        <taxon>Oryziinae</taxon>
        <taxon>Oryzias</taxon>
    </lineage>
</organism>
<sequence>MCIVESGEDEELKALSEAFCFLRLKKKHELVVITGLDVHLHYQKASFTLGFAYIPTPEALLLNRLNRAHTQQFRPKPVFQSDPLARRLERPSLPILDNCESPLIGFRRKRITWARNDVMARGPSTPPPSSNTTISTKNQILISPERP</sequence>
<comment type="caution">
    <text evidence="2">The sequence shown here is derived from an EMBL/GenBank/DDBJ whole genome shotgun (WGS) entry which is preliminary data.</text>
</comment>
<dbReference type="Proteomes" id="UP000646548">
    <property type="component" value="Unassembled WGS sequence"/>
</dbReference>
<gene>
    <name evidence="2" type="ORF">FQA47_011825</name>
</gene>
<name>A0A834CPE2_ORYME</name>
<dbReference type="EMBL" id="WKFB01000236">
    <property type="protein sequence ID" value="KAF6730451.1"/>
    <property type="molecule type" value="Genomic_DNA"/>
</dbReference>
<evidence type="ECO:0000256" key="1">
    <source>
        <dbReference type="SAM" id="MobiDB-lite"/>
    </source>
</evidence>
<reference evidence="2" key="1">
    <citation type="journal article" name="BMC Genomics">
        <title>Long-read sequencing and de novo genome assembly of marine medaka (Oryzias melastigma).</title>
        <authorList>
            <person name="Liang P."/>
            <person name="Saqib H.S.A."/>
            <person name="Ni X."/>
            <person name="Shen Y."/>
        </authorList>
    </citation>
    <scope>NUCLEOTIDE SEQUENCE</scope>
    <source>
        <strain evidence="2">Bigg-433</strain>
    </source>
</reference>
<feature type="region of interest" description="Disordered" evidence="1">
    <location>
        <begin position="117"/>
        <end position="147"/>
    </location>
</feature>
<evidence type="ECO:0000313" key="2">
    <source>
        <dbReference type="EMBL" id="KAF6730451.1"/>
    </source>
</evidence>
<protein>
    <submittedName>
        <fullName evidence="2">Uncharacterized protein</fullName>
    </submittedName>
</protein>
<proteinExistence type="predicted"/>
<accession>A0A834CPE2</accession>
<dbReference type="AlphaFoldDB" id="A0A834CPE2"/>
<evidence type="ECO:0000313" key="3">
    <source>
        <dbReference type="Proteomes" id="UP000646548"/>
    </source>
</evidence>